<dbReference type="PANTHER" id="PTHR12197:SF251">
    <property type="entry name" value="EG:BACR7C10.4 PROTEIN"/>
    <property type="match status" value="1"/>
</dbReference>
<dbReference type="RefSeq" id="XP_047755443.1">
    <property type="nucleotide sequence ID" value="XM_047900346.1"/>
</dbReference>
<sequence length="497" mass="56687">MDQPFDASNWVPARPWRPGDEQHSEAQVNGLIKSLNKQTEIIKQFPYDPRSWCERSEILARLRYPELAAGDGFKAVTLARKLLVDLEQRPGFRLGQRMGFWMEDAEPVDAVYVEMERDDQEIHLASVQRAADKVVTDNLYYFPNSHKGRMIAKEYPWMKEEHRMRSDELLRTINLELAVSKDDRVDEKFESAPIHSPCPIDSPCIVQRYAFGHGVGAREGADLLGVFAARDIRRGETILVDTTRTWGCNGPGSDGTLANLYVGLGCLDELHPNSANDSTDHDMRWIRDRCGKSSAEIITRCKFFFASIIDGAEHPLDHTLAVRLTPNYGEVSADFSLEDDIAVINDFLQQMGIDIFANPNYDTWTYFTIKARVDNNFCSDPNTAAVHQLFSLFNHSCEPNVSWFRRDEDHTTMHMVTTQDVSKGEQLFVCYDGFMDEKPLNERRDRFWQWINGPCQCTRCVREEAAAQDHPGRSFDSSSTGSTGDWVGEQHLDAKRD</sequence>
<protein>
    <recommendedName>
        <fullName evidence="2">SET domain-containing protein</fullName>
    </recommendedName>
</protein>
<evidence type="ECO:0000313" key="3">
    <source>
        <dbReference type="EMBL" id="UJO11077.1"/>
    </source>
</evidence>
<reference evidence="3" key="1">
    <citation type="submission" date="2021-12" db="EMBL/GenBank/DDBJ databases">
        <authorList>
            <person name="Zaccaron A."/>
            <person name="Stergiopoulos I."/>
        </authorList>
    </citation>
    <scope>NUCLEOTIDE SEQUENCE</scope>
    <source>
        <strain evidence="3">Race5_Kim</strain>
    </source>
</reference>
<feature type="region of interest" description="Disordered" evidence="1">
    <location>
        <begin position="466"/>
        <end position="497"/>
    </location>
</feature>
<dbReference type="InterPro" id="IPR001214">
    <property type="entry name" value="SET_dom"/>
</dbReference>
<dbReference type="KEGG" id="ffu:CLAFUR5_01198"/>
<feature type="domain" description="SET" evidence="2">
    <location>
        <begin position="187"/>
        <end position="432"/>
    </location>
</feature>
<proteinExistence type="predicted"/>
<dbReference type="GeneID" id="71981076"/>
<dbReference type="CDD" id="cd20071">
    <property type="entry name" value="SET_SMYD"/>
    <property type="match status" value="1"/>
</dbReference>
<reference evidence="3" key="2">
    <citation type="journal article" date="2022" name="Microb. Genom.">
        <title>A chromosome-scale genome assembly of the tomato pathogen Cladosporium fulvum reveals a compartmentalized genome architecture and the presence of a dispensable chromosome.</title>
        <authorList>
            <person name="Zaccaron A.Z."/>
            <person name="Chen L.H."/>
            <person name="Samaras A."/>
            <person name="Stergiopoulos I."/>
        </authorList>
    </citation>
    <scope>NUCLEOTIDE SEQUENCE</scope>
    <source>
        <strain evidence="3">Race5_Kim</strain>
    </source>
</reference>
<dbReference type="OrthoDB" id="438641at2759"/>
<name>A0A9Q8L577_PASFU</name>
<dbReference type="Gene3D" id="2.170.270.10">
    <property type="entry name" value="SET domain"/>
    <property type="match status" value="1"/>
</dbReference>
<dbReference type="PANTHER" id="PTHR12197">
    <property type="entry name" value="HISTONE-LYSINE N-METHYLTRANSFERASE SMYD"/>
    <property type="match status" value="1"/>
</dbReference>
<feature type="compositionally biased region" description="Low complexity" evidence="1">
    <location>
        <begin position="476"/>
        <end position="485"/>
    </location>
</feature>
<evidence type="ECO:0000256" key="1">
    <source>
        <dbReference type="SAM" id="MobiDB-lite"/>
    </source>
</evidence>
<evidence type="ECO:0000259" key="2">
    <source>
        <dbReference type="PROSITE" id="PS50280"/>
    </source>
</evidence>
<gene>
    <name evidence="3" type="ORF">CLAFUR5_01198</name>
</gene>
<dbReference type="SUPFAM" id="SSF82199">
    <property type="entry name" value="SET domain"/>
    <property type="match status" value="1"/>
</dbReference>
<dbReference type="GO" id="GO:0005634">
    <property type="term" value="C:nucleus"/>
    <property type="evidence" value="ECO:0007669"/>
    <property type="project" value="TreeGrafter"/>
</dbReference>
<feature type="region of interest" description="Disordered" evidence="1">
    <location>
        <begin position="1"/>
        <end position="22"/>
    </location>
</feature>
<dbReference type="Pfam" id="PF00856">
    <property type="entry name" value="SET"/>
    <property type="match status" value="1"/>
</dbReference>
<keyword evidence="4" id="KW-1185">Reference proteome</keyword>
<dbReference type="AlphaFoldDB" id="A0A9Q8L577"/>
<dbReference type="PROSITE" id="PS50280">
    <property type="entry name" value="SET"/>
    <property type="match status" value="1"/>
</dbReference>
<organism evidence="3 4">
    <name type="scientific">Passalora fulva</name>
    <name type="common">Tomato leaf mold</name>
    <name type="synonym">Cladosporium fulvum</name>
    <dbReference type="NCBI Taxonomy" id="5499"/>
    <lineage>
        <taxon>Eukaryota</taxon>
        <taxon>Fungi</taxon>
        <taxon>Dikarya</taxon>
        <taxon>Ascomycota</taxon>
        <taxon>Pezizomycotina</taxon>
        <taxon>Dothideomycetes</taxon>
        <taxon>Dothideomycetidae</taxon>
        <taxon>Mycosphaerellales</taxon>
        <taxon>Mycosphaerellaceae</taxon>
        <taxon>Fulvia</taxon>
    </lineage>
</organism>
<dbReference type="InterPro" id="IPR050869">
    <property type="entry name" value="H3K4_H4K5_MeTrfase"/>
</dbReference>
<dbReference type="Proteomes" id="UP000756132">
    <property type="component" value="Chromosome 1"/>
</dbReference>
<dbReference type="EMBL" id="CP090163">
    <property type="protein sequence ID" value="UJO11077.1"/>
    <property type="molecule type" value="Genomic_DNA"/>
</dbReference>
<evidence type="ECO:0000313" key="4">
    <source>
        <dbReference type="Proteomes" id="UP000756132"/>
    </source>
</evidence>
<dbReference type="InterPro" id="IPR046341">
    <property type="entry name" value="SET_dom_sf"/>
</dbReference>
<accession>A0A9Q8L577</accession>
<feature type="compositionally biased region" description="Basic and acidic residues" evidence="1">
    <location>
        <begin position="488"/>
        <end position="497"/>
    </location>
</feature>